<comment type="caution">
    <text evidence="2">The sequence shown here is derived from an EMBL/GenBank/DDBJ whole genome shotgun (WGS) entry which is preliminary data.</text>
</comment>
<keyword evidence="1" id="KW-1133">Transmembrane helix</keyword>
<name>A0A246RLN4_9ACTN</name>
<keyword evidence="1" id="KW-0472">Membrane</keyword>
<keyword evidence="1" id="KW-0812">Transmembrane</keyword>
<dbReference type="Proteomes" id="UP000197174">
    <property type="component" value="Unassembled WGS sequence"/>
</dbReference>
<keyword evidence="3" id="KW-1185">Reference proteome</keyword>
<protein>
    <submittedName>
        <fullName evidence="2">Uncharacterized protein</fullName>
    </submittedName>
</protein>
<evidence type="ECO:0000313" key="2">
    <source>
        <dbReference type="EMBL" id="OWV06804.1"/>
    </source>
</evidence>
<evidence type="ECO:0000313" key="3">
    <source>
        <dbReference type="Proteomes" id="UP000197174"/>
    </source>
</evidence>
<evidence type="ECO:0000256" key="1">
    <source>
        <dbReference type="SAM" id="Phobius"/>
    </source>
</evidence>
<gene>
    <name evidence="2" type="ORF">B5D80_15455</name>
</gene>
<reference evidence="2 3" key="1">
    <citation type="submission" date="2017-03" db="EMBL/GenBank/DDBJ databases">
        <title>Whole genome sequence of Micromonospora wenchangensis, isolated from mangrove soil.</title>
        <authorList>
            <person name="Yang H."/>
        </authorList>
    </citation>
    <scope>NUCLEOTIDE SEQUENCE [LARGE SCALE GENOMIC DNA]</scope>
    <source>
        <strain evidence="2 3">CCTCC AA 2012002</strain>
    </source>
</reference>
<sequence>MNQMTALVDHTNDISLEMFGELTEADRNAHGLAGLTPVLATPTAVALGVAVGAVAFHAGYMVGIARNMAEGTRPLPK</sequence>
<accession>A0A246RLN4</accession>
<feature type="transmembrane region" description="Helical" evidence="1">
    <location>
        <begin position="44"/>
        <end position="65"/>
    </location>
</feature>
<dbReference type="AlphaFoldDB" id="A0A246RLN4"/>
<dbReference type="EMBL" id="MZMV01000023">
    <property type="protein sequence ID" value="OWV06804.1"/>
    <property type="molecule type" value="Genomic_DNA"/>
</dbReference>
<proteinExistence type="predicted"/>
<organism evidence="2 3">
    <name type="scientific">Micromonospora wenchangensis</name>
    <dbReference type="NCBI Taxonomy" id="1185415"/>
    <lineage>
        <taxon>Bacteria</taxon>
        <taxon>Bacillati</taxon>
        <taxon>Actinomycetota</taxon>
        <taxon>Actinomycetes</taxon>
        <taxon>Micromonosporales</taxon>
        <taxon>Micromonosporaceae</taxon>
        <taxon>Micromonospora</taxon>
    </lineage>
</organism>